<dbReference type="InterPro" id="IPR011990">
    <property type="entry name" value="TPR-like_helical_dom_sf"/>
</dbReference>
<dbReference type="Gene3D" id="1.10.10.60">
    <property type="entry name" value="Homeodomain-like"/>
    <property type="match status" value="1"/>
</dbReference>
<evidence type="ECO:0000256" key="5">
    <source>
        <dbReference type="ARBA" id="ARBA00023163"/>
    </source>
</evidence>
<keyword evidence="1" id="KW-0677">Repeat</keyword>
<evidence type="ECO:0000256" key="1">
    <source>
        <dbReference type="ARBA" id="ARBA00022737"/>
    </source>
</evidence>
<evidence type="ECO:0000313" key="10">
    <source>
        <dbReference type="Proteomes" id="UP000198916"/>
    </source>
</evidence>
<dbReference type="PANTHER" id="PTHR43280">
    <property type="entry name" value="ARAC-FAMILY TRANSCRIPTIONAL REGULATOR"/>
    <property type="match status" value="1"/>
</dbReference>
<dbReference type="InterPro" id="IPR018062">
    <property type="entry name" value="HTH_AraC-typ_CS"/>
</dbReference>
<proteinExistence type="predicted"/>
<keyword evidence="2 6" id="KW-0802">TPR repeat</keyword>
<keyword evidence="7" id="KW-0472">Membrane</keyword>
<dbReference type="GO" id="GO:0003700">
    <property type="term" value="F:DNA-binding transcription factor activity"/>
    <property type="evidence" value="ECO:0007669"/>
    <property type="project" value="InterPro"/>
</dbReference>
<keyword evidence="10" id="KW-1185">Reference proteome</keyword>
<feature type="transmembrane region" description="Helical" evidence="7">
    <location>
        <begin position="140"/>
        <end position="162"/>
    </location>
</feature>
<organism evidence="9 10">
    <name type="scientific">Parapedobacter koreensis</name>
    <dbReference type="NCBI Taxonomy" id="332977"/>
    <lineage>
        <taxon>Bacteria</taxon>
        <taxon>Pseudomonadati</taxon>
        <taxon>Bacteroidota</taxon>
        <taxon>Sphingobacteriia</taxon>
        <taxon>Sphingobacteriales</taxon>
        <taxon>Sphingobacteriaceae</taxon>
        <taxon>Parapedobacter</taxon>
    </lineage>
</organism>
<keyword evidence="3" id="KW-0805">Transcription regulation</keyword>
<protein>
    <submittedName>
        <fullName evidence="9">TolB amino-terminal domain-containing protein</fullName>
    </submittedName>
</protein>
<evidence type="ECO:0000256" key="2">
    <source>
        <dbReference type="ARBA" id="ARBA00022803"/>
    </source>
</evidence>
<dbReference type="SUPFAM" id="SSF48452">
    <property type="entry name" value="TPR-like"/>
    <property type="match status" value="1"/>
</dbReference>
<feature type="domain" description="HTH araC/xylS-type" evidence="8">
    <location>
        <begin position="13"/>
        <end position="112"/>
    </location>
</feature>
<dbReference type="Pfam" id="PF13181">
    <property type="entry name" value="TPR_8"/>
    <property type="match status" value="1"/>
</dbReference>
<dbReference type="RefSeq" id="WP_090606810.1">
    <property type="nucleotide sequence ID" value="NZ_FNZR01000006.1"/>
</dbReference>
<evidence type="ECO:0000256" key="3">
    <source>
        <dbReference type="ARBA" id="ARBA00023015"/>
    </source>
</evidence>
<dbReference type="Gene3D" id="1.25.40.10">
    <property type="entry name" value="Tetratricopeptide repeat domain"/>
    <property type="match status" value="2"/>
</dbReference>
<dbReference type="Pfam" id="PF07719">
    <property type="entry name" value="TPR_2"/>
    <property type="match status" value="1"/>
</dbReference>
<dbReference type="OrthoDB" id="9779074at2"/>
<keyword evidence="4" id="KW-0238">DNA-binding</keyword>
<name>A0A1H7R1Y8_9SPHI</name>
<evidence type="ECO:0000256" key="4">
    <source>
        <dbReference type="ARBA" id="ARBA00023125"/>
    </source>
</evidence>
<evidence type="ECO:0000256" key="6">
    <source>
        <dbReference type="PROSITE-ProRule" id="PRU00339"/>
    </source>
</evidence>
<dbReference type="SMART" id="SM00028">
    <property type="entry name" value="TPR"/>
    <property type="match status" value="4"/>
</dbReference>
<keyword evidence="7" id="KW-0812">Transmembrane</keyword>
<dbReference type="SUPFAM" id="SSF48439">
    <property type="entry name" value="Protein prenylyltransferase"/>
    <property type="match status" value="1"/>
</dbReference>
<dbReference type="SMART" id="SM00342">
    <property type="entry name" value="HTH_ARAC"/>
    <property type="match status" value="1"/>
</dbReference>
<dbReference type="PRINTS" id="PR00032">
    <property type="entry name" value="HTHARAC"/>
</dbReference>
<evidence type="ECO:0000256" key="7">
    <source>
        <dbReference type="SAM" id="Phobius"/>
    </source>
</evidence>
<dbReference type="InterPro" id="IPR020449">
    <property type="entry name" value="Tscrpt_reg_AraC-type_HTH"/>
</dbReference>
<evidence type="ECO:0000313" key="9">
    <source>
        <dbReference type="EMBL" id="SEL54008.1"/>
    </source>
</evidence>
<dbReference type="PROSITE" id="PS00041">
    <property type="entry name" value="HTH_ARAC_FAMILY_1"/>
    <property type="match status" value="1"/>
</dbReference>
<dbReference type="Pfam" id="PF12833">
    <property type="entry name" value="HTH_18"/>
    <property type="match status" value="1"/>
</dbReference>
<evidence type="ECO:0000259" key="8">
    <source>
        <dbReference type="PROSITE" id="PS01124"/>
    </source>
</evidence>
<dbReference type="SUPFAM" id="SSF46689">
    <property type="entry name" value="Homeodomain-like"/>
    <property type="match status" value="1"/>
</dbReference>
<dbReference type="InterPro" id="IPR013105">
    <property type="entry name" value="TPR_2"/>
</dbReference>
<dbReference type="InterPro" id="IPR018060">
    <property type="entry name" value="HTH_AraC"/>
</dbReference>
<dbReference type="InterPro" id="IPR019734">
    <property type="entry name" value="TPR_rpt"/>
</dbReference>
<dbReference type="Proteomes" id="UP000198916">
    <property type="component" value="Unassembled WGS sequence"/>
</dbReference>
<dbReference type="AlphaFoldDB" id="A0A1H7R1Y8"/>
<accession>A0A1H7R1Y8</accession>
<dbReference type="GO" id="GO:0043565">
    <property type="term" value="F:sequence-specific DNA binding"/>
    <property type="evidence" value="ECO:0007669"/>
    <property type="project" value="InterPro"/>
</dbReference>
<feature type="repeat" description="TPR" evidence="6">
    <location>
        <begin position="468"/>
        <end position="501"/>
    </location>
</feature>
<keyword evidence="5" id="KW-0804">Transcription</keyword>
<dbReference type="PANTHER" id="PTHR43280:SF2">
    <property type="entry name" value="HTH-TYPE TRANSCRIPTIONAL REGULATOR EXSA"/>
    <property type="match status" value="1"/>
</dbReference>
<gene>
    <name evidence="9" type="ORF">SAMN05421740_106219</name>
</gene>
<dbReference type="PROSITE" id="PS01124">
    <property type="entry name" value="HTH_ARAC_FAMILY_2"/>
    <property type="match status" value="1"/>
</dbReference>
<sequence>MPDLYPDTPDFMSQIKAVIEDNLSDEQFGVSELANELHMSRSNLLRKVKHLTNLSVSQFIRQVRLEHSMSMLRTSQLTISEIAYQVGFGSTSYFIKCFREHYGYPPGETHKRIGADKNNITDDQNQEPKPLIYSHRKSHVMVVGALAVLVLLIIGLLGYYWWSAPTSTPLEKSIAVLPFKNESSDSTNRYLINGLMESTLNNLQQIKDLKVISRTSAEKYRNVAKSIPEMAKELNARYFVEGSGQKMGDQLLLSIQLIDGPSDRHLWAKQYRRQAIDIFLLQEEIAKDIAKEVQAIVTQDERRRIEKKPTESLVAYDLFLKGIELLRQEGSDNLKGAIGYFKQAIGHDEKFALAYACSAIACYYLDLFMVDQQYGDEIADFADKAIFHDPILPESLIAKALSYAHKKEYKAAIPYFEKALAYNPNSILAINFLSDFYNSFTPNTAKYLEYALRGLRLDAAARDSAASSLNYLHLSNAFIQTGFLEEALVYIDKSLDYNPTNSFAVWVKAVILFARDKNTNAGRQLLLKELERDPNLLYILQELAKVYHYDGDDERAYQYYKRFIEIRERYQLDIFRNVNLTIAIVLANRGFREEADKFAANFKAFSDDDQTIYKPMHLALYYLYQQDAEKAINHLRQFSEADNYQYWILLLPNDPIVDPIRDHPEFKRVMHTIETKFWKQHDEIKASLEAKRLL</sequence>
<dbReference type="Gene3D" id="3.40.50.10070">
    <property type="entry name" value="TolB, N-terminal domain"/>
    <property type="match status" value="1"/>
</dbReference>
<keyword evidence="7" id="KW-1133">Transmembrane helix</keyword>
<feature type="repeat" description="TPR" evidence="6">
    <location>
        <begin position="393"/>
        <end position="426"/>
    </location>
</feature>
<dbReference type="PROSITE" id="PS50005">
    <property type="entry name" value="TPR"/>
    <property type="match status" value="2"/>
</dbReference>
<dbReference type="EMBL" id="FNZR01000006">
    <property type="protein sequence ID" value="SEL54008.1"/>
    <property type="molecule type" value="Genomic_DNA"/>
</dbReference>
<reference evidence="10" key="1">
    <citation type="submission" date="2016-10" db="EMBL/GenBank/DDBJ databases">
        <authorList>
            <person name="Varghese N."/>
            <person name="Submissions S."/>
        </authorList>
    </citation>
    <scope>NUCLEOTIDE SEQUENCE [LARGE SCALE GENOMIC DNA]</scope>
    <source>
        <strain evidence="10">Jip14</strain>
    </source>
</reference>
<dbReference type="STRING" id="332977.SAMN05421740_106219"/>
<dbReference type="InterPro" id="IPR009057">
    <property type="entry name" value="Homeodomain-like_sf"/>
</dbReference>